<keyword evidence="3" id="KW-0472">Membrane</keyword>
<dbReference type="InterPro" id="IPR000160">
    <property type="entry name" value="GGDEF_dom"/>
</dbReference>
<dbReference type="CDD" id="cd01949">
    <property type="entry name" value="GGDEF"/>
    <property type="match status" value="1"/>
</dbReference>
<dbReference type="SMART" id="SM00267">
    <property type="entry name" value="GGDEF"/>
    <property type="match status" value="1"/>
</dbReference>
<evidence type="ECO:0000256" key="2">
    <source>
        <dbReference type="ARBA" id="ARBA00034247"/>
    </source>
</evidence>
<dbReference type="GO" id="GO:0005886">
    <property type="term" value="C:plasma membrane"/>
    <property type="evidence" value="ECO:0007669"/>
    <property type="project" value="TreeGrafter"/>
</dbReference>
<dbReference type="PANTHER" id="PTHR45138">
    <property type="entry name" value="REGULATORY COMPONENTS OF SENSORY TRANSDUCTION SYSTEM"/>
    <property type="match status" value="1"/>
</dbReference>
<dbReference type="EMBL" id="QFOD01000019">
    <property type="protein sequence ID" value="PZP29097.1"/>
    <property type="molecule type" value="Genomic_DNA"/>
</dbReference>
<dbReference type="NCBIfam" id="TIGR00254">
    <property type="entry name" value="GGDEF"/>
    <property type="match status" value="1"/>
</dbReference>
<feature type="transmembrane region" description="Helical" evidence="3">
    <location>
        <begin position="64"/>
        <end position="83"/>
    </location>
</feature>
<keyword evidence="3" id="KW-0812">Transmembrane</keyword>
<name>A0A2W5DJ01_9BURK</name>
<dbReference type="Gene3D" id="3.30.70.270">
    <property type="match status" value="1"/>
</dbReference>
<keyword evidence="3" id="KW-1133">Transmembrane helix</keyword>
<evidence type="ECO:0000256" key="1">
    <source>
        <dbReference type="ARBA" id="ARBA00012528"/>
    </source>
</evidence>
<dbReference type="AlphaFoldDB" id="A0A2W5DJ01"/>
<feature type="domain" description="GGDEF" evidence="4">
    <location>
        <begin position="252"/>
        <end position="381"/>
    </location>
</feature>
<dbReference type="SUPFAM" id="SSF55073">
    <property type="entry name" value="Nucleotide cyclase"/>
    <property type="match status" value="1"/>
</dbReference>
<dbReference type="InterPro" id="IPR050469">
    <property type="entry name" value="Diguanylate_Cyclase"/>
</dbReference>
<dbReference type="Pfam" id="PF00990">
    <property type="entry name" value="GGDEF"/>
    <property type="match status" value="1"/>
</dbReference>
<evidence type="ECO:0000259" key="4">
    <source>
        <dbReference type="PROSITE" id="PS50887"/>
    </source>
</evidence>
<dbReference type="PANTHER" id="PTHR45138:SF9">
    <property type="entry name" value="DIGUANYLATE CYCLASE DGCM-RELATED"/>
    <property type="match status" value="1"/>
</dbReference>
<proteinExistence type="predicted"/>
<dbReference type="GO" id="GO:0043709">
    <property type="term" value="P:cell adhesion involved in single-species biofilm formation"/>
    <property type="evidence" value="ECO:0007669"/>
    <property type="project" value="TreeGrafter"/>
</dbReference>
<feature type="transmembrane region" description="Helical" evidence="3">
    <location>
        <begin position="149"/>
        <end position="170"/>
    </location>
</feature>
<organism evidence="5 6">
    <name type="scientific">Roseateles depolymerans</name>
    <dbReference type="NCBI Taxonomy" id="76731"/>
    <lineage>
        <taxon>Bacteria</taxon>
        <taxon>Pseudomonadati</taxon>
        <taxon>Pseudomonadota</taxon>
        <taxon>Betaproteobacteria</taxon>
        <taxon>Burkholderiales</taxon>
        <taxon>Sphaerotilaceae</taxon>
        <taxon>Roseateles</taxon>
    </lineage>
</organism>
<feature type="transmembrane region" description="Helical" evidence="3">
    <location>
        <begin position="6"/>
        <end position="26"/>
    </location>
</feature>
<accession>A0A2W5DJ01</accession>
<comment type="catalytic activity">
    <reaction evidence="2">
        <text>2 GTP = 3',3'-c-di-GMP + 2 diphosphate</text>
        <dbReference type="Rhea" id="RHEA:24898"/>
        <dbReference type="ChEBI" id="CHEBI:33019"/>
        <dbReference type="ChEBI" id="CHEBI:37565"/>
        <dbReference type="ChEBI" id="CHEBI:58805"/>
        <dbReference type="EC" id="2.7.7.65"/>
    </reaction>
</comment>
<dbReference type="GO" id="GO:1902201">
    <property type="term" value="P:negative regulation of bacterial-type flagellum-dependent cell motility"/>
    <property type="evidence" value="ECO:0007669"/>
    <property type="project" value="TreeGrafter"/>
</dbReference>
<feature type="transmembrane region" description="Helical" evidence="3">
    <location>
        <begin position="121"/>
        <end position="142"/>
    </location>
</feature>
<dbReference type="InterPro" id="IPR029787">
    <property type="entry name" value="Nucleotide_cyclase"/>
</dbReference>
<comment type="caution">
    <text evidence="5">The sequence shown here is derived from an EMBL/GenBank/DDBJ whole genome shotgun (WGS) entry which is preliminary data.</text>
</comment>
<dbReference type="PROSITE" id="PS50887">
    <property type="entry name" value="GGDEF"/>
    <property type="match status" value="1"/>
</dbReference>
<feature type="transmembrane region" description="Helical" evidence="3">
    <location>
        <begin position="95"/>
        <end position="115"/>
    </location>
</feature>
<dbReference type="GO" id="GO:0052621">
    <property type="term" value="F:diguanylate cyclase activity"/>
    <property type="evidence" value="ECO:0007669"/>
    <property type="project" value="UniProtKB-EC"/>
</dbReference>
<protein>
    <recommendedName>
        <fullName evidence="1">diguanylate cyclase</fullName>
        <ecNumber evidence="1">2.7.7.65</ecNumber>
    </recommendedName>
</protein>
<evidence type="ECO:0000313" key="5">
    <source>
        <dbReference type="EMBL" id="PZP29097.1"/>
    </source>
</evidence>
<evidence type="ECO:0000313" key="6">
    <source>
        <dbReference type="Proteomes" id="UP000249633"/>
    </source>
</evidence>
<evidence type="ECO:0000256" key="3">
    <source>
        <dbReference type="SAM" id="Phobius"/>
    </source>
</evidence>
<dbReference type="FunFam" id="3.30.70.270:FF:000001">
    <property type="entry name" value="Diguanylate cyclase domain protein"/>
    <property type="match status" value="1"/>
</dbReference>
<dbReference type="EC" id="2.7.7.65" evidence="1"/>
<feature type="transmembrane region" description="Helical" evidence="3">
    <location>
        <begin position="190"/>
        <end position="210"/>
    </location>
</feature>
<dbReference type="Proteomes" id="UP000249633">
    <property type="component" value="Unassembled WGS sequence"/>
</dbReference>
<reference evidence="5 6" key="1">
    <citation type="submission" date="2017-08" db="EMBL/GenBank/DDBJ databases">
        <title>Infants hospitalized years apart are colonized by the same room-sourced microbial strains.</title>
        <authorList>
            <person name="Brooks B."/>
            <person name="Olm M.R."/>
            <person name="Firek B.A."/>
            <person name="Baker R."/>
            <person name="Thomas B.C."/>
            <person name="Morowitz M.J."/>
            <person name="Banfield J.F."/>
        </authorList>
    </citation>
    <scope>NUCLEOTIDE SEQUENCE [LARGE SCALE GENOMIC DNA]</scope>
    <source>
        <strain evidence="5">S2_012_000_R2_81</strain>
    </source>
</reference>
<feature type="transmembrane region" description="Helical" evidence="3">
    <location>
        <begin position="38"/>
        <end position="58"/>
    </location>
</feature>
<gene>
    <name evidence="5" type="ORF">DI603_17960</name>
</gene>
<dbReference type="InterPro" id="IPR043128">
    <property type="entry name" value="Rev_trsase/Diguanyl_cyclase"/>
</dbReference>
<sequence>MSSFDPRALNFTSGLLTLLMGVVMLGQGRSYPKTIQGVYLWGLAPVLWMVSVASYYLTGSIPEPVVVLVGNGCLMAGYALLLFGSQRFYGKTVRWGPWLALDLACLAVLGWFLVAQPDYRVRVAAFTSCMAIVILVHAHLLLREGRGFAARFVFGVLVLQALVVIVRGALTFWVDQPDGNRFQPSTLQSIYFAAYSLGGMSIAVGVLLMASERLRAEFEHLASHDGLTGALTRRALLVAGEDAFRRWQRYGRPMSLLLIDLDDFKQVNDKHGHLVGDRVLVDFVHAVRGALRGVDLLGRYGGEEFVVLMPETDGAAASIAAERIRSAVETRTGQGDAPGCTVSVGVTAAAPGDARIDELLARADAALYRAKDGGRNRVVIG</sequence>